<organism evidence="2 3">
    <name type="scientific">Photinus pyralis</name>
    <name type="common">Common eastern firefly</name>
    <name type="synonym">Lampyris pyralis</name>
    <dbReference type="NCBI Taxonomy" id="7054"/>
    <lineage>
        <taxon>Eukaryota</taxon>
        <taxon>Metazoa</taxon>
        <taxon>Ecdysozoa</taxon>
        <taxon>Arthropoda</taxon>
        <taxon>Hexapoda</taxon>
        <taxon>Insecta</taxon>
        <taxon>Pterygota</taxon>
        <taxon>Neoptera</taxon>
        <taxon>Endopterygota</taxon>
        <taxon>Coleoptera</taxon>
        <taxon>Polyphaga</taxon>
        <taxon>Elateriformia</taxon>
        <taxon>Elateroidea</taxon>
        <taxon>Lampyridae</taxon>
        <taxon>Lampyrinae</taxon>
        <taxon>Photinus</taxon>
    </lineage>
</organism>
<dbReference type="InterPro" id="IPR004119">
    <property type="entry name" value="EcKL"/>
</dbReference>
<sequence length="395" mass="46099">MALTEKLLSEELLEEILTKYFEETIRVLDINISSDVSKHTEHFCSLMKRVKAHYLSKDGERRVLSMVAKCFPEDEYQAKFVGDMKFFDCELAVYGDVIPRVSRLESQERFAPKVYFYTSKPSPMLLLEDLASVNYKIVHRRGGLDLKHSRLVMEKLAFFHAASYALLEKGATHLTKFVRPIYRHSGITYDFVSLSYDEVVKVCENVAGLSKYVEKLRLSKEGVLEKIFQINNANADFKVLTHGDCWINNLMFHYDHDNEVDDVRFVDFQNACFTTPCLDLHHFLASSLNLDTRTEWDVIVDHYFKNLMQRLKLFGTKTLPTREQFDADFRLFSYCGLGSSLLILPLVKSSRTDGTVQSFFEDYSFRHHCFNNEDYLKEIEYYLPFYDSLGIFDLQ</sequence>
<reference evidence="2 3" key="1">
    <citation type="journal article" date="2018" name="Elife">
        <title>Firefly genomes illuminate parallel origins of bioluminescence in beetles.</title>
        <authorList>
            <person name="Fallon T.R."/>
            <person name="Lower S.E."/>
            <person name="Chang C.H."/>
            <person name="Bessho-Uehara M."/>
            <person name="Martin G.J."/>
            <person name="Bewick A.J."/>
            <person name="Behringer M."/>
            <person name="Debat H.J."/>
            <person name="Wong I."/>
            <person name="Day J.C."/>
            <person name="Suvorov A."/>
            <person name="Silva C.J."/>
            <person name="Stanger-Hall K.F."/>
            <person name="Hall D.W."/>
            <person name="Schmitz R.J."/>
            <person name="Nelson D.R."/>
            <person name="Lewis S.M."/>
            <person name="Shigenobu S."/>
            <person name="Bybee S.M."/>
            <person name="Larracuente A.M."/>
            <person name="Oba Y."/>
            <person name="Weng J.K."/>
        </authorList>
    </citation>
    <scope>NUCLEOTIDE SEQUENCE [LARGE SCALE GENOMIC DNA]</scope>
    <source>
        <strain evidence="2">1611_PpyrPB1</strain>
        <tissue evidence="2">Whole body</tissue>
    </source>
</reference>
<dbReference type="SUPFAM" id="SSF56112">
    <property type="entry name" value="Protein kinase-like (PK-like)"/>
    <property type="match status" value="1"/>
</dbReference>
<dbReference type="Pfam" id="PF02958">
    <property type="entry name" value="EcKL"/>
    <property type="match status" value="1"/>
</dbReference>
<dbReference type="Proteomes" id="UP000327044">
    <property type="component" value="Unassembled WGS sequence"/>
</dbReference>
<keyword evidence="3" id="KW-1185">Reference proteome</keyword>
<evidence type="ECO:0000313" key="2">
    <source>
        <dbReference type="EMBL" id="KAB0793949.1"/>
    </source>
</evidence>
<evidence type="ECO:0000313" key="3">
    <source>
        <dbReference type="Proteomes" id="UP000327044"/>
    </source>
</evidence>
<dbReference type="PANTHER" id="PTHR11012:SF56">
    <property type="entry name" value="CHK KINASE-LIKE DOMAIN-CONTAINING PROTEIN-RELATED"/>
    <property type="match status" value="1"/>
</dbReference>
<dbReference type="EMBL" id="VVIM01000009">
    <property type="protein sequence ID" value="KAB0793949.1"/>
    <property type="molecule type" value="Genomic_DNA"/>
</dbReference>
<accession>A0A5N4A9I0</accession>
<dbReference type="AlphaFoldDB" id="A0A5N4A9I0"/>
<dbReference type="InterPro" id="IPR011009">
    <property type="entry name" value="Kinase-like_dom_sf"/>
</dbReference>
<dbReference type="SMART" id="SM00587">
    <property type="entry name" value="CHK"/>
    <property type="match status" value="1"/>
</dbReference>
<dbReference type="Gene3D" id="3.90.1200.10">
    <property type="match status" value="1"/>
</dbReference>
<evidence type="ECO:0000259" key="1">
    <source>
        <dbReference type="SMART" id="SM00587"/>
    </source>
</evidence>
<gene>
    <name evidence="2" type="ORF">PPYR_13569</name>
</gene>
<name>A0A5N4A9I0_PHOPY</name>
<feature type="domain" description="CHK kinase-like" evidence="1">
    <location>
        <begin position="125"/>
        <end position="313"/>
    </location>
</feature>
<comment type="caution">
    <text evidence="2">The sequence shown here is derived from an EMBL/GenBank/DDBJ whole genome shotgun (WGS) entry which is preliminary data.</text>
</comment>
<proteinExistence type="predicted"/>
<dbReference type="InterPro" id="IPR015897">
    <property type="entry name" value="CHK_kinase-like"/>
</dbReference>
<dbReference type="PANTHER" id="PTHR11012">
    <property type="entry name" value="PROTEIN KINASE-LIKE DOMAIN-CONTAINING"/>
    <property type="match status" value="1"/>
</dbReference>
<protein>
    <recommendedName>
        <fullName evidence="1">CHK kinase-like domain-containing protein</fullName>
    </recommendedName>
</protein>
<dbReference type="InParanoid" id="A0A5N4A9I0"/>